<evidence type="ECO:0000256" key="1">
    <source>
        <dbReference type="ARBA" id="ARBA00009649"/>
    </source>
</evidence>
<accession>A0A1B7TC17</accession>
<evidence type="ECO:0000259" key="3">
    <source>
        <dbReference type="PROSITE" id="PS50055"/>
    </source>
</evidence>
<dbReference type="OrthoDB" id="10253954at2759"/>
<dbReference type="PRINTS" id="PR00700">
    <property type="entry name" value="PRTYPHPHTASE"/>
</dbReference>
<keyword evidence="6" id="KW-1185">Reference proteome</keyword>
<evidence type="ECO:0000259" key="4">
    <source>
        <dbReference type="PROSITE" id="PS50056"/>
    </source>
</evidence>
<dbReference type="EMBL" id="LXPE01000021">
    <property type="protein sequence ID" value="OBA26257.1"/>
    <property type="molecule type" value="Genomic_DNA"/>
</dbReference>
<feature type="compositionally biased region" description="Low complexity" evidence="2">
    <location>
        <begin position="9"/>
        <end position="22"/>
    </location>
</feature>
<dbReference type="SUPFAM" id="SSF52799">
    <property type="entry name" value="(Phosphotyrosine protein) phosphatases II"/>
    <property type="match status" value="1"/>
</dbReference>
<reference evidence="6" key="1">
    <citation type="journal article" date="2016" name="Proc. Natl. Acad. Sci. U.S.A.">
        <title>Comparative genomics of biotechnologically important yeasts.</title>
        <authorList>
            <person name="Riley R."/>
            <person name="Haridas S."/>
            <person name="Wolfe K.H."/>
            <person name="Lopes M.R."/>
            <person name="Hittinger C.T."/>
            <person name="Goeker M."/>
            <person name="Salamov A.A."/>
            <person name="Wisecaver J.H."/>
            <person name="Long T.M."/>
            <person name="Calvey C.H."/>
            <person name="Aerts A.L."/>
            <person name="Barry K.W."/>
            <person name="Choi C."/>
            <person name="Clum A."/>
            <person name="Coughlan A.Y."/>
            <person name="Deshpande S."/>
            <person name="Douglass A.P."/>
            <person name="Hanson S.J."/>
            <person name="Klenk H.-P."/>
            <person name="LaButti K.M."/>
            <person name="Lapidus A."/>
            <person name="Lindquist E.A."/>
            <person name="Lipzen A.M."/>
            <person name="Meier-Kolthoff J.P."/>
            <person name="Ohm R.A."/>
            <person name="Otillar R.P."/>
            <person name="Pangilinan J.L."/>
            <person name="Peng Y."/>
            <person name="Rokas A."/>
            <person name="Rosa C.A."/>
            <person name="Scheuner C."/>
            <person name="Sibirny A.A."/>
            <person name="Slot J.C."/>
            <person name="Stielow J.B."/>
            <person name="Sun H."/>
            <person name="Kurtzman C.P."/>
            <person name="Blackwell M."/>
            <person name="Grigoriev I.V."/>
            <person name="Jeffries T.W."/>
        </authorList>
    </citation>
    <scope>NUCLEOTIDE SEQUENCE [LARGE SCALE GENOMIC DNA]</scope>
    <source>
        <strain evidence="6">NRRL Y-1626</strain>
    </source>
</reference>
<gene>
    <name evidence="5" type="ORF">HANVADRAFT_53319</name>
</gene>
<feature type="domain" description="Tyrosine-protein phosphatase" evidence="3">
    <location>
        <begin position="256"/>
        <end position="531"/>
    </location>
</feature>
<dbReference type="Pfam" id="PF00102">
    <property type="entry name" value="Y_phosphatase"/>
    <property type="match status" value="1"/>
</dbReference>
<name>A0A1B7TC17_9ASCO</name>
<evidence type="ECO:0000313" key="6">
    <source>
        <dbReference type="Proteomes" id="UP000092321"/>
    </source>
</evidence>
<dbReference type="Gene3D" id="3.90.190.10">
    <property type="entry name" value="Protein tyrosine phosphatase superfamily"/>
    <property type="match status" value="1"/>
</dbReference>
<dbReference type="PROSITE" id="PS50056">
    <property type="entry name" value="TYR_PHOSPHATASE_2"/>
    <property type="match status" value="1"/>
</dbReference>
<dbReference type="AlphaFoldDB" id="A0A1B7TC17"/>
<dbReference type="GO" id="GO:0004725">
    <property type="term" value="F:protein tyrosine phosphatase activity"/>
    <property type="evidence" value="ECO:0007669"/>
    <property type="project" value="InterPro"/>
</dbReference>
<dbReference type="PANTHER" id="PTHR19134">
    <property type="entry name" value="RECEPTOR-TYPE TYROSINE-PROTEIN PHOSPHATASE"/>
    <property type="match status" value="1"/>
</dbReference>
<comment type="similarity">
    <text evidence="1">Belongs to the protein-tyrosine phosphatase family. Non-receptor class subfamily.</text>
</comment>
<feature type="domain" description="Tyrosine specific protein phosphatases" evidence="4">
    <location>
        <begin position="441"/>
        <end position="522"/>
    </location>
</feature>
<dbReference type="SMART" id="SM00194">
    <property type="entry name" value="PTPc"/>
    <property type="match status" value="1"/>
</dbReference>
<organism evidence="5 6">
    <name type="scientific">Hanseniaspora valbyensis NRRL Y-1626</name>
    <dbReference type="NCBI Taxonomy" id="766949"/>
    <lineage>
        <taxon>Eukaryota</taxon>
        <taxon>Fungi</taxon>
        <taxon>Dikarya</taxon>
        <taxon>Ascomycota</taxon>
        <taxon>Saccharomycotina</taxon>
        <taxon>Saccharomycetes</taxon>
        <taxon>Saccharomycodales</taxon>
        <taxon>Saccharomycodaceae</taxon>
        <taxon>Hanseniaspora</taxon>
    </lineage>
</organism>
<dbReference type="InterPro" id="IPR003595">
    <property type="entry name" value="Tyr_Pase_cat"/>
</dbReference>
<dbReference type="InterPro" id="IPR029021">
    <property type="entry name" value="Prot-tyrosine_phosphatase-like"/>
</dbReference>
<dbReference type="Proteomes" id="UP000092321">
    <property type="component" value="Unassembled WGS sequence"/>
</dbReference>
<dbReference type="InterPro" id="IPR000242">
    <property type="entry name" value="PTP_cat"/>
</dbReference>
<dbReference type="InterPro" id="IPR050348">
    <property type="entry name" value="Protein-Tyr_Phosphatase"/>
</dbReference>
<dbReference type="PANTHER" id="PTHR19134:SF449">
    <property type="entry name" value="TYROSINE-PROTEIN PHOSPHATASE 1"/>
    <property type="match status" value="1"/>
</dbReference>
<sequence length="534" mass="60838">MVQSIGNFDNNNSSNNNNNNDSKSLYTIMKNKKQTSRINSSSNILSGNGKTRGLSFPLEDSINGKNLDSYVANKVFNLNRSGSPTLPNFGSLISSELGNNQFPKKKNSVTEIVEGNVLVQHGVSEEEEDVDEEMDLTNTIGKPVLKKNNSWVNMDSQPLTTTASTLKLDTSIIANDSDTMSECNSAIHDDLNGHINNTSKNYLDQSLETLYKKYTKINKLEDARIKNGSSSKYIVNGNKDSNENPFSISISKQSVNYKRNRYSDISPYNYNRVKLQIDESFDEDVNNDYINASYIKLNCLNEKDNEDLIASQGPTKNTYKQFWQMCFEEAIKKGTDEIIIVMVTPLVENHREKCYPYWPSKPTEELFNQKSHMHIDAMQTVGNGVTKFSRDLEINVLNENYIDSYYYTLLQATDLTNGHSIKVHHLYYDKWEDFSSPNSSAQIISLIDHINSIKFNKENVPLVSHCSAGVGRTGTFFALFYLYNCMQKGFLQESELKDPIEATIKQLRLCRMKMVQTFDQFQFIYKVIKQQMGQ</sequence>
<protein>
    <recommendedName>
        <fullName evidence="7">Phosphatases II</fullName>
    </recommendedName>
</protein>
<dbReference type="PROSITE" id="PS50055">
    <property type="entry name" value="TYR_PHOSPHATASE_PTP"/>
    <property type="match status" value="1"/>
</dbReference>
<proteinExistence type="inferred from homology"/>
<dbReference type="SMART" id="SM00404">
    <property type="entry name" value="PTPc_motif"/>
    <property type="match status" value="1"/>
</dbReference>
<evidence type="ECO:0008006" key="7">
    <source>
        <dbReference type="Google" id="ProtNLM"/>
    </source>
</evidence>
<evidence type="ECO:0000313" key="5">
    <source>
        <dbReference type="EMBL" id="OBA26257.1"/>
    </source>
</evidence>
<evidence type="ECO:0000256" key="2">
    <source>
        <dbReference type="SAM" id="MobiDB-lite"/>
    </source>
</evidence>
<comment type="caution">
    <text evidence="5">The sequence shown here is derived from an EMBL/GenBank/DDBJ whole genome shotgun (WGS) entry which is preliminary data.</text>
</comment>
<dbReference type="InterPro" id="IPR000387">
    <property type="entry name" value="Tyr_Pase_dom"/>
</dbReference>
<feature type="region of interest" description="Disordered" evidence="2">
    <location>
        <begin position="1"/>
        <end position="23"/>
    </location>
</feature>